<feature type="compositionally biased region" description="Basic and acidic residues" evidence="1">
    <location>
        <begin position="141"/>
        <end position="159"/>
    </location>
</feature>
<gene>
    <name evidence="3" type="ORF">DFH08DRAFT_895221</name>
</gene>
<keyword evidence="2" id="KW-0472">Membrane</keyword>
<dbReference type="Proteomes" id="UP001218218">
    <property type="component" value="Unassembled WGS sequence"/>
</dbReference>
<feature type="transmembrane region" description="Helical" evidence="2">
    <location>
        <begin position="100"/>
        <end position="122"/>
    </location>
</feature>
<keyword evidence="2" id="KW-0812">Transmembrane</keyword>
<keyword evidence="4" id="KW-1185">Reference proteome</keyword>
<accession>A0AAD6ZAP1</accession>
<feature type="region of interest" description="Disordered" evidence="1">
    <location>
        <begin position="129"/>
        <end position="179"/>
    </location>
</feature>
<evidence type="ECO:0000256" key="2">
    <source>
        <dbReference type="SAM" id="Phobius"/>
    </source>
</evidence>
<dbReference type="AlphaFoldDB" id="A0AAD6ZAP1"/>
<protein>
    <submittedName>
        <fullName evidence="3">Uncharacterized protein</fullName>
    </submittedName>
</protein>
<organism evidence="3 4">
    <name type="scientific">Mycena albidolilacea</name>
    <dbReference type="NCBI Taxonomy" id="1033008"/>
    <lineage>
        <taxon>Eukaryota</taxon>
        <taxon>Fungi</taxon>
        <taxon>Dikarya</taxon>
        <taxon>Basidiomycota</taxon>
        <taxon>Agaricomycotina</taxon>
        <taxon>Agaricomycetes</taxon>
        <taxon>Agaricomycetidae</taxon>
        <taxon>Agaricales</taxon>
        <taxon>Marasmiineae</taxon>
        <taxon>Mycenaceae</taxon>
        <taxon>Mycena</taxon>
    </lineage>
</organism>
<comment type="caution">
    <text evidence="3">The sequence shown here is derived from an EMBL/GenBank/DDBJ whole genome shotgun (WGS) entry which is preliminary data.</text>
</comment>
<dbReference type="EMBL" id="JARIHO010000067">
    <property type="protein sequence ID" value="KAJ7314332.1"/>
    <property type="molecule type" value="Genomic_DNA"/>
</dbReference>
<feature type="region of interest" description="Disordered" evidence="1">
    <location>
        <begin position="1"/>
        <end position="84"/>
    </location>
</feature>
<proteinExistence type="predicted"/>
<dbReference type="CDD" id="cd12087">
    <property type="entry name" value="TM_EGFR-like"/>
    <property type="match status" value="1"/>
</dbReference>
<evidence type="ECO:0000256" key="1">
    <source>
        <dbReference type="SAM" id="MobiDB-lite"/>
    </source>
</evidence>
<reference evidence="3" key="1">
    <citation type="submission" date="2023-03" db="EMBL/GenBank/DDBJ databases">
        <title>Massive genome expansion in bonnet fungi (Mycena s.s.) driven by repeated elements and novel gene families across ecological guilds.</title>
        <authorList>
            <consortium name="Lawrence Berkeley National Laboratory"/>
            <person name="Harder C.B."/>
            <person name="Miyauchi S."/>
            <person name="Viragh M."/>
            <person name="Kuo A."/>
            <person name="Thoen E."/>
            <person name="Andreopoulos B."/>
            <person name="Lu D."/>
            <person name="Skrede I."/>
            <person name="Drula E."/>
            <person name="Henrissat B."/>
            <person name="Morin E."/>
            <person name="Kohler A."/>
            <person name="Barry K."/>
            <person name="LaButti K."/>
            <person name="Morin E."/>
            <person name="Salamov A."/>
            <person name="Lipzen A."/>
            <person name="Mereny Z."/>
            <person name="Hegedus B."/>
            <person name="Baldrian P."/>
            <person name="Stursova M."/>
            <person name="Weitz H."/>
            <person name="Taylor A."/>
            <person name="Grigoriev I.V."/>
            <person name="Nagy L.G."/>
            <person name="Martin F."/>
            <person name="Kauserud H."/>
        </authorList>
    </citation>
    <scope>NUCLEOTIDE SEQUENCE</scope>
    <source>
        <strain evidence="3">CBHHK002</strain>
    </source>
</reference>
<name>A0AAD6ZAP1_9AGAR</name>
<sequence length="334" mass="35257">MSSQSIESTSSAQKSSASPSSSNSPTSSSIFQRVLSQSAPSSSSRVSSASSKISTTFSSTPLQSNSTPSAVTFQSSSSQSPSPTGVAAAQVISHSLKPGVIAAISASTVGALLIATLIFLLCRRRRKRHPEVVGGSSSERSFMRESPPPRDNEYSKEWRVPQSPPPHLKSNSNSGAGWPEDLPVPAWAVPPIPLRQNTQSFSSLSGRAPHYTLRSHASMTDVYGFGQDVAWKEAHYEDPLPAVTVKPPSQAGGSGSTHPDIGVVPPTPQSVIIHHNMPLAAPLVRSPSTASSVFSEYSAASMVPRRPPPLPPAITEETPRAKRPNLHLPAPGYF</sequence>
<feature type="region of interest" description="Disordered" evidence="1">
    <location>
        <begin position="299"/>
        <end position="334"/>
    </location>
</feature>
<evidence type="ECO:0000313" key="3">
    <source>
        <dbReference type="EMBL" id="KAJ7314332.1"/>
    </source>
</evidence>
<evidence type="ECO:0000313" key="4">
    <source>
        <dbReference type="Proteomes" id="UP001218218"/>
    </source>
</evidence>
<keyword evidence="2" id="KW-1133">Transmembrane helix</keyword>